<dbReference type="InterPro" id="IPR036291">
    <property type="entry name" value="NAD(P)-bd_dom_sf"/>
</dbReference>
<dbReference type="EMBL" id="BONP01000036">
    <property type="protein sequence ID" value="GIG41753.1"/>
    <property type="molecule type" value="Genomic_DNA"/>
</dbReference>
<dbReference type="PANTHER" id="PTHR43128:SF16">
    <property type="entry name" value="L-LACTATE DEHYDROGENASE"/>
    <property type="match status" value="1"/>
</dbReference>
<organism evidence="4 5">
    <name type="scientific">Cellulomonas phragmiteti</name>
    <dbReference type="NCBI Taxonomy" id="478780"/>
    <lineage>
        <taxon>Bacteria</taxon>
        <taxon>Bacillati</taxon>
        <taxon>Actinomycetota</taxon>
        <taxon>Actinomycetes</taxon>
        <taxon>Micrococcales</taxon>
        <taxon>Cellulomonadaceae</taxon>
        <taxon>Cellulomonas</taxon>
    </lineage>
</organism>
<reference evidence="4 5" key="1">
    <citation type="submission" date="2021-01" db="EMBL/GenBank/DDBJ databases">
        <title>Whole genome shotgun sequence of Cellulomonas phragmiteti NBRC 110785.</title>
        <authorList>
            <person name="Komaki H."/>
            <person name="Tamura T."/>
        </authorList>
    </citation>
    <scope>NUCLEOTIDE SEQUENCE [LARGE SCALE GENOMIC DNA]</scope>
    <source>
        <strain evidence="4 5">NBRC 110785</strain>
    </source>
</reference>
<sequence>MDVAVLGATGDVGRQVCTQLVERQVLPTTSRLQLVGRPDGSSARAVHGLRADLIDAYDEHAPVLDVALDPADVVADVVVVAAGRTIAPRSDGAPPSRAGLAEQNAGVFRAYADALATHGSGSEVVVVVSNPVELGVAVMAQRLGRHRVIGMGAWLDTLRFRREIAVQLGVRRHRVGGFVGGQHGDDAVPLWSTVRISGLDVAERERAVARLRGPRTLATFPAEIAEAKARLTALASQDMAAAFALIDTWPPDLRVVARPWMTHQSGAKTAAGTASATVDLLETVLDGRDIVVAGQVALAGEVTVGGAPAHGVLGVPVVLGPEGWGRVLLDPLPADEDARLAQAGAAITAAAAPWTSGDRAGAAR</sequence>
<accession>A0ABQ4DQX1</accession>
<keyword evidence="5" id="KW-1185">Reference proteome</keyword>
<comment type="caution">
    <text evidence="4">The sequence shown here is derived from an EMBL/GenBank/DDBJ whole genome shotgun (WGS) entry which is preliminary data.</text>
</comment>
<gene>
    <name evidence="4" type="ORF">Cph01nite_35150</name>
</gene>
<name>A0ABQ4DQX1_9CELL</name>
<dbReference type="SUPFAM" id="SSF56327">
    <property type="entry name" value="LDH C-terminal domain-like"/>
    <property type="match status" value="1"/>
</dbReference>
<dbReference type="PIRSF" id="PIRSF000102">
    <property type="entry name" value="Lac_mal_DH"/>
    <property type="match status" value="1"/>
</dbReference>
<dbReference type="PANTHER" id="PTHR43128">
    <property type="entry name" value="L-2-HYDROXYCARBOXYLATE DEHYDROGENASE (NAD(P)(+))"/>
    <property type="match status" value="1"/>
</dbReference>
<dbReference type="Proteomes" id="UP000614741">
    <property type="component" value="Unassembled WGS sequence"/>
</dbReference>
<proteinExistence type="predicted"/>
<dbReference type="Gene3D" id="3.40.50.720">
    <property type="entry name" value="NAD(P)-binding Rossmann-like Domain"/>
    <property type="match status" value="1"/>
</dbReference>
<dbReference type="RefSeq" id="WP_203676175.1">
    <property type="nucleotide sequence ID" value="NZ_BONP01000036.1"/>
</dbReference>
<dbReference type="Pfam" id="PF00056">
    <property type="entry name" value="Ldh_1_N"/>
    <property type="match status" value="1"/>
</dbReference>
<keyword evidence="2" id="KW-0520">NAD</keyword>
<dbReference type="InterPro" id="IPR001236">
    <property type="entry name" value="Lactate/malate_DH_N"/>
</dbReference>
<evidence type="ECO:0000313" key="4">
    <source>
        <dbReference type="EMBL" id="GIG41753.1"/>
    </source>
</evidence>
<keyword evidence="1" id="KW-0560">Oxidoreductase</keyword>
<dbReference type="InterPro" id="IPR001557">
    <property type="entry name" value="L-lactate/malate_DH"/>
</dbReference>
<evidence type="ECO:0000259" key="3">
    <source>
        <dbReference type="Pfam" id="PF00056"/>
    </source>
</evidence>
<feature type="domain" description="Lactate/malate dehydrogenase N-terminal" evidence="3">
    <location>
        <begin position="2"/>
        <end position="141"/>
    </location>
</feature>
<dbReference type="SUPFAM" id="SSF51735">
    <property type="entry name" value="NAD(P)-binding Rossmann-fold domains"/>
    <property type="match status" value="1"/>
</dbReference>
<evidence type="ECO:0000256" key="1">
    <source>
        <dbReference type="ARBA" id="ARBA00023002"/>
    </source>
</evidence>
<dbReference type="InterPro" id="IPR015955">
    <property type="entry name" value="Lactate_DH/Glyco_Ohase_4_C"/>
</dbReference>
<evidence type="ECO:0000313" key="5">
    <source>
        <dbReference type="Proteomes" id="UP000614741"/>
    </source>
</evidence>
<evidence type="ECO:0000256" key="2">
    <source>
        <dbReference type="ARBA" id="ARBA00023027"/>
    </source>
</evidence>
<protein>
    <recommendedName>
        <fullName evidence="3">Lactate/malate dehydrogenase N-terminal domain-containing protein</fullName>
    </recommendedName>
</protein>
<dbReference type="Gene3D" id="3.90.110.10">
    <property type="entry name" value="Lactate dehydrogenase/glycoside hydrolase, family 4, C-terminal"/>
    <property type="match status" value="1"/>
</dbReference>